<organism evidence="1 2">
    <name type="scientific">Mannheimia succiniciproducens (strain KCTC 0769BP / MBEL55E)</name>
    <dbReference type="NCBI Taxonomy" id="221988"/>
    <lineage>
        <taxon>Bacteria</taxon>
        <taxon>Pseudomonadati</taxon>
        <taxon>Pseudomonadota</taxon>
        <taxon>Gammaproteobacteria</taxon>
        <taxon>Pasteurellales</taxon>
        <taxon>Pasteurellaceae</taxon>
        <taxon>Basfia</taxon>
    </lineage>
</organism>
<reference evidence="1 2" key="1">
    <citation type="journal article" date="2004" name="Nat. Biotechnol.">
        <title>The genome sequence of the capnophilic rumen bacterium Mannheimia succiniciproducens.</title>
        <authorList>
            <person name="Hong S.H."/>
            <person name="Kim J.S."/>
            <person name="Lee S.Y."/>
            <person name="In Y.H."/>
            <person name="Choi S.S."/>
            <person name="Rih J.-K."/>
            <person name="Kim C.H."/>
            <person name="Jeong H."/>
            <person name="Hur C.G."/>
            <person name="Kim J.J."/>
        </authorList>
    </citation>
    <scope>NUCLEOTIDE SEQUENCE [LARGE SCALE GENOMIC DNA]</scope>
    <source>
        <strain evidence="2">KCTC 0769BP / MBEL55E</strain>
    </source>
</reference>
<dbReference type="Proteomes" id="UP000000607">
    <property type="component" value="Chromosome"/>
</dbReference>
<evidence type="ECO:0000313" key="1">
    <source>
        <dbReference type="EMBL" id="AAU37423.1"/>
    </source>
</evidence>
<keyword evidence="2" id="KW-1185">Reference proteome</keyword>
<proteinExistence type="predicted"/>
<dbReference type="EMBL" id="AE016827">
    <property type="protein sequence ID" value="AAU37423.1"/>
    <property type="molecule type" value="Genomic_DNA"/>
</dbReference>
<evidence type="ECO:0000313" key="2">
    <source>
        <dbReference type="Proteomes" id="UP000000607"/>
    </source>
</evidence>
<sequence length="33" mass="3783">MTALLIGRINQKSAVIFFQIFSRIISPLIEQFS</sequence>
<protein>
    <submittedName>
        <fullName evidence="1">Uncharacterized protein</fullName>
    </submittedName>
</protein>
<dbReference type="HOGENOM" id="CLU_3382596_0_0_6"/>
<name>Q65UD7_MANSM</name>
<gene>
    <name evidence="1" type="ordered locus">MS0816</name>
</gene>
<dbReference type="AlphaFoldDB" id="Q65UD7"/>
<accession>Q65UD7</accession>
<dbReference type="KEGG" id="msu:MS0816"/>